<evidence type="ECO:0000256" key="4">
    <source>
        <dbReference type="ARBA" id="ARBA00022824"/>
    </source>
</evidence>
<evidence type="ECO:0000256" key="5">
    <source>
        <dbReference type="ARBA" id="ARBA00022989"/>
    </source>
</evidence>
<reference evidence="9" key="1">
    <citation type="journal article" date="2020" name="Stud. Mycol.">
        <title>101 Dothideomycetes genomes: a test case for predicting lifestyles and emergence of pathogens.</title>
        <authorList>
            <person name="Haridas S."/>
            <person name="Albert R."/>
            <person name="Binder M."/>
            <person name="Bloem J."/>
            <person name="Labutti K."/>
            <person name="Salamov A."/>
            <person name="Andreopoulos B."/>
            <person name="Baker S."/>
            <person name="Barry K."/>
            <person name="Bills G."/>
            <person name="Bluhm B."/>
            <person name="Cannon C."/>
            <person name="Castanera R."/>
            <person name="Culley D."/>
            <person name="Daum C."/>
            <person name="Ezra D."/>
            <person name="Gonzalez J."/>
            <person name="Henrissat B."/>
            <person name="Kuo A."/>
            <person name="Liang C."/>
            <person name="Lipzen A."/>
            <person name="Lutzoni F."/>
            <person name="Magnuson J."/>
            <person name="Mondo S."/>
            <person name="Nolan M."/>
            <person name="Ohm R."/>
            <person name="Pangilinan J."/>
            <person name="Park H.-J."/>
            <person name="Ramirez L."/>
            <person name="Alfaro M."/>
            <person name="Sun H."/>
            <person name="Tritt A."/>
            <person name="Yoshinaga Y."/>
            <person name="Zwiers L.-H."/>
            <person name="Turgeon B."/>
            <person name="Goodwin S."/>
            <person name="Spatafora J."/>
            <person name="Crous P."/>
            <person name="Grigoriev I."/>
        </authorList>
    </citation>
    <scope>NUCLEOTIDE SEQUENCE</scope>
    <source>
        <strain evidence="9">CBS 262.69</strain>
    </source>
</reference>
<evidence type="ECO:0000313" key="9">
    <source>
        <dbReference type="EMBL" id="KAF2398215.1"/>
    </source>
</evidence>
<feature type="region of interest" description="Disordered" evidence="7">
    <location>
        <begin position="146"/>
        <end position="177"/>
    </location>
</feature>
<dbReference type="AlphaFoldDB" id="A0A6G1HR45"/>
<feature type="compositionally biased region" description="Basic residues" evidence="7">
    <location>
        <begin position="160"/>
        <end position="169"/>
    </location>
</feature>
<feature type="transmembrane region" description="Helical" evidence="8">
    <location>
        <begin position="48"/>
        <end position="65"/>
    </location>
</feature>
<dbReference type="GO" id="GO:0006624">
    <property type="term" value="P:vacuolar protein processing"/>
    <property type="evidence" value="ECO:0007669"/>
    <property type="project" value="TreeGrafter"/>
</dbReference>
<keyword evidence="5 8" id="KW-1133">Transmembrane helix</keyword>
<comment type="similarity">
    <text evidence="2">Belongs to the TMEM208 family.</text>
</comment>
<proteinExistence type="inferred from homology"/>
<sequence length="177" mass="19808">MANKATKALAARNTVVLDRTRLITLAVHAVFIILRCFIFRSSLTKRTLVLYALLSTPSLVIQFWFEKVGRPQYGLEPGELRKGGEDLEAKGLTEWMWDVLYWTYGCLVLVAVLGDWAWWAWIVVPFYSAYLAYTAFAGVKQSMAGLAGPAAEGDPASSKRQQKLQKKAQKSGGVQYR</sequence>
<gene>
    <name evidence="9" type="ORF">EJ06DRAFT_558593</name>
</gene>
<evidence type="ECO:0000256" key="6">
    <source>
        <dbReference type="ARBA" id="ARBA00023136"/>
    </source>
</evidence>
<keyword evidence="4" id="KW-0256">Endoplasmic reticulum</keyword>
<organism evidence="9 10">
    <name type="scientific">Trichodelitschia bisporula</name>
    <dbReference type="NCBI Taxonomy" id="703511"/>
    <lineage>
        <taxon>Eukaryota</taxon>
        <taxon>Fungi</taxon>
        <taxon>Dikarya</taxon>
        <taxon>Ascomycota</taxon>
        <taxon>Pezizomycotina</taxon>
        <taxon>Dothideomycetes</taxon>
        <taxon>Dothideomycetes incertae sedis</taxon>
        <taxon>Phaeotrichales</taxon>
        <taxon>Phaeotrichaceae</taxon>
        <taxon>Trichodelitschia</taxon>
    </lineage>
</organism>
<keyword evidence="6 8" id="KW-0472">Membrane</keyword>
<dbReference type="OrthoDB" id="10012212at2759"/>
<accession>A0A6G1HR45</accession>
<evidence type="ECO:0000256" key="2">
    <source>
        <dbReference type="ARBA" id="ARBA00009950"/>
    </source>
</evidence>
<dbReference type="PANTHER" id="PTHR13505:SF7">
    <property type="entry name" value="TRANSMEMBRANE PROTEIN 208"/>
    <property type="match status" value="1"/>
</dbReference>
<evidence type="ECO:0000313" key="10">
    <source>
        <dbReference type="Proteomes" id="UP000799640"/>
    </source>
</evidence>
<dbReference type="PANTHER" id="PTHR13505">
    <property type="entry name" value="TRANSMEMBRANE PROTEIN 208"/>
    <property type="match status" value="1"/>
</dbReference>
<feature type="transmembrane region" description="Helical" evidence="8">
    <location>
        <begin position="20"/>
        <end position="39"/>
    </location>
</feature>
<evidence type="ECO:0000256" key="7">
    <source>
        <dbReference type="SAM" id="MobiDB-lite"/>
    </source>
</evidence>
<dbReference type="Pfam" id="PF05620">
    <property type="entry name" value="TMEM208_SND2"/>
    <property type="match status" value="1"/>
</dbReference>
<keyword evidence="3 8" id="KW-0812">Transmembrane</keyword>
<evidence type="ECO:0000256" key="3">
    <source>
        <dbReference type="ARBA" id="ARBA00022692"/>
    </source>
</evidence>
<dbReference type="GO" id="GO:0005773">
    <property type="term" value="C:vacuole"/>
    <property type="evidence" value="ECO:0007669"/>
    <property type="project" value="GOC"/>
</dbReference>
<keyword evidence="10" id="KW-1185">Reference proteome</keyword>
<dbReference type="GO" id="GO:0005789">
    <property type="term" value="C:endoplasmic reticulum membrane"/>
    <property type="evidence" value="ECO:0007669"/>
    <property type="project" value="UniProtKB-SubCell"/>
</dbReference>
<evidence type="ECO:0000256" key="8">
    <source>
        <dbReference type="SAM" id="Phobius"/>
    </source>
</evidence>
<dbReference type="Proteomes" id="UP000799640">
    <property type="component" value="Unassembled WGS sequence"/>
</dbReference>
<evidence type="ECO:0000256" key="1">
    <source>
        <dbReference type="ARBA" id="ARBA00004477"/>
    </source>
</evidence>
<name>A0A6G1HR45_9PEZI</name>
<protein>
    <recommendedName>
        <fullName evidence="11">DUF788-domain-containing protein</fullName>
    </recommendedName>
</protein>
<dbReference type="EMBL" id="ML996701">
    <property type="protein sequence ID" value="KAF2398215.1"/>
    <property type="molecule type" value="Genomic_DNA"/>
</dbReference>
<evidence type="ECO:0008006" key="11">
    <source>
        <dbReference type="Google" id="ProtNLM"/>
    </source>
</evidence>
<dbReference type="InterPro" id="IPR008506">
    <property type="entry name" value="SND2/TMEM208"/>
</dbReference>
<comment type="subcellular location">
    <subcellularLocation>
        <location evidence="1">Endoplasmic reticulum membrane</location>
        <topology evidence="1">Multi-pass membrane protein</topology>
    </subcellularLocation>
</comment>